<proteinExistence type="predicted"/>
<accession>A0AA41TZF3</accession>
<organism evidence="1 2">
    <name type="scientific">Yinghuangia soli</name>
    <dbReference type="NCBI Taxonomy" id="2908204"/>
    <lineage>
        <taxon>Bacteria</taxon>
        <taxon>Bacillati</taxon>
        <taxon>Actinomycetota</taxon>
        <taxon>Actinomycetes</taxon>
        <taxon>Kitasatosporales</taxon>
        <taxon>Streptomycetaceae</taxon>
        <taxon>Yinghuangia</taxon>
    </lineage>
</organism>
<dbReference type="Proteomes" id="UP001165378">
    <property type="component" value="Unassembled WGS sequence"/>
</dbReference>
<name>A0AA41TZF3_9ACTN</name>
<keyword evidence="2" id="KW-1185">Reference proteome</keyword>
<gene>
    <name evidence="1" type="ORF">LZ495_08340</name>
</gene>
<sequence>MTTRYIPAPAAPGPSRSLALAAAEAARQVPGVAYLSPGIRGVDARRTQRFRDPAAGVTVTAQATGRHVRIHLAVYEGQRVSAVAGAVRRAVADALRAALAPSSPGSTVGSPAGAADNAPVAPVTVGVVVTAVLSAPR</sequence>
<protein>
    <submittedName>
        <fullName evidence="1">Asp23/Gls24 family envelope stress response protein</fullName>
    </submittedName>
</protein>
<dbReference type="RefSeq" id="WP_235051360.1">
    <property type="nucleotide sequence ID" value="NZ_JAKFHA010000003.1"/>
</dbReference>
<dbReference type="AlphaFoldDB" id="A0AA41TZF3"/>
<evidence type="ECO:0000313" key="2">
    <source>
        <dbReference type="Proteomes" id="UP001165378"/>
    </source>
</evidence>
<comment type="caution">
    <text evidence="1">The sequence shown here is derived from an EMBL/GenBank/DDBJ whole genome shotgun (WGS) entry which is preliminary data.</text>
</comment>
<reference evidence="1" key="1">
    <citation type="submission" date="2022-01" db="EMBL/GenBank/DDBJ databases">
        <title>Genome-Based Taxonomic Classification of the Phylum Actinobacteria.</title>
        <authorList>
            <person name="Gao Y."/>
        </authorList>
    </citation>
    <scope>NUCLEOTIDE SEQUENCE</scope>
    <source>
        <strain evidence="1">KLBMP 8922</strain>
    </source>
</reference>
<evidence type="ECO:0000313" key="1">
    <source>
        <dbReference type="EMBL" id="MCF2527220.1"/>
    </source>
</evidence>
<dbReference type="EMBL" id="JAKFHA010000003">
    <property type="protein sequence ID" value="MCF2527220.1"/>
    <property type="molecule type" value="Genomic_DNA"/>
</dbReference>